<feature type="compositionally biased region" description="Polar residues" evidence="6">
    <location>
        <begin position="441"/>
        <end position="456"/>
    </location>
</feature>
<dbReference type="InterPro" id="IPR010442">
    <property type="entry name" value="PET_domain"/>
</dbReference>
<dbReference type="CDD" id="cd09341">
    <property type="entry name" value="LIM2_Testin_like"/>
    <property type="match status" value="1"/>
</dbReference>
<evidence type="ECO:0000259" key="7">
    <source>
        <dbReference type="PROSITE" id="PS50023"/>
    </source>
</evidence>
<feature type="domain" description="PET" evidence="8">
    <location>
        <begin position="41"/>
        <end position="149"/>
    </location>
</feature>
<reference evidence="10" key="1">
    <citation type="submission" date="2017-10" db="EMBL/GenBank/DDBJ databases">
        <title>Rapid genome shrinkage in a self-fertile nematode reveals novel sperm competition proteins.</title>
        <authorList>
            <person name="Yin D."/>
            <person name="Schwarz E.M."/>
            <person name="Thomas C.G."/>
            <person name="Felde R.L."/>
            <person name="Korf I.F."/>
            <person name="Cutter A.D."/>
            <person name="Schartner C.M."/>
            <person name="Ralston E.J."/>
            <person name="Meyer B.J."/>
            <person name="Haag E.S."/>
        </authorList>
    </citation>
    <scope>NUCLEOTIDE SEQUENCE [LARGE SCALE GENOMIC DNA]</scope>
    <source>
        <strain evidence="10">JU1422</strain>
    </source>
</reference>
<dbReference type="CDD" id="cd09340">
    <property type="entry name" value="LIM1_Testin_like"/>
    <property type="match status" value="1"/>
</dbReference>
<keyword evidence="1 5" id="KW-0479">Metal-binding</keyword>
<dbReference type="PANTHER" id="PTHR24211">
    <property type="entry name" value="LIM DOMAIN-CONTAINING PROTEIN"/>
    <property type="match status" value="1"/>
</dbReference>
<organism evidence="9 10">
    <name type="scientific">Caenorhabditis nigoni</name>
    <dbReference type="NCBI Taxonomy" id="1611254"/>
    <lineage>
        <taxon>Eukaryota</taxon>
        <taxon>Metazoa</taxon>
        <taxon>Ecdysozoa</taxon>
        <taxon>Nematoda</taxon>
        <taxon>Chromadorea</taxon>
        <taxon>Rhabditida</taxon>
        <taxon>Rhabditina</taxon>
        <taxon>Rhabditomorpha</taxon>
        <taxon>Rhabditoidea</taxon>
        <taxon>Rhabditidae</taxon>
        <taxon>Peloderinae</taxon>
        <taxon>Caenorhabditis</taxon>
    </lineage>
</organism>
<keyword evidence="3 5" id="KW-0862">Zinc</keyword>
<dbReference type="SMART" id="SM00132">
    <property type="entry name" value="LIM"/>
    <property type="match status" value="3"/>
</dbReference>
<accession>A0A2G5U2T4</accession>
<evidence type="ECO:0008006" key="11">
    <source>
        <dbReference type="Google" id="ProtNLM"/>
    </source>
</evidence>
<dbReference type="PROSITE" id="PS50023">
    <property type="entry name" value="LIM_DOMAIN_2"/>
    <property type="match status" value="2"/>
</dbReference>
<comment type="caution">
    <text evidence="9">The sequence shown here is derived from an EMBL/GenBank/DDBJ whole genome shotgun (WGS) entry which is preliminary data.</text>
</comment>
<protein>
    <recommendedName>
        <fullName evidence="11">LIM zinc-binding domain-containing protein</fullName>
    </recommendedName>
</protein>
<feature type="region of interest" description="Disordered" evidence="6">
    <location>
        <begin position="392"/>
        <end position="413"/>
    </location>
</feature>
<evidence type="ECO:0000256" key="2">
    <source>
        <dbReference type="ARBA" id="ARBA00022737"/>
    </source>
</evidence>
<dbReference type="PANTHER" id="PTHR24211:SF20">
    <property type="entry name" value="PROTEIN ESPINAS-RELATED"/>
    <property type="match status" value="1"/>
</dbReference>
<dbReference type="InterPro" id="IPR001781">
    <property type="entry name" value="Znf_LIM"/>
</dbReference>
<keyword evidence="10" id="KW-1185">Reference proteome</keyword>
<dbReference type="EMBL" id="PDUG01000004">
    <property type="protein sequence ID" value="PIC33850.1"/>
    <property type="molecule type" value="Genomic_DNA"/>
</dbReference>
<dbReference type="CDD" id="cd09827">
    <property type="entry name" value="PET_Prickle"/>
    <property type="match status" value="1"/>
</dbReference>
<feature type="compositionally biased region" description="Pro residues" evidence="6">
    <location>
        <begin position="399"/>
        <end position="411"/>
    </location>
</feature>
<evidence type="ECO:0000313" key="9">
    <source>
        <dbReference type="EMBL" id="PIC33850.1"/>
    </source>
</evidence>
<evidence type="ECO:0000256" key="1">
    <source>
        <dbReference type="ARBA" id="ARBA00022723"/>
    </source>
</evidence>
<evidence type="ECO:0000256" key="3">
    <source>
        <dbReference type="ARBA" id="ARBA00022833"/>
    </source>
</evidence>
<dbReference type="AlphaFoldDB" id="A0A2G5U2T4"/>
<dbReference type="FunFam" id="2.10.110.10:FF:000005">
    <property type="entry name" value="Testin isoform 1"/>
    <property type="match status" value="1"/>
</dbReference>
<dbReference type="Gene3D" id="2.10.110.10">
    <property type="entry name" value="Cysteine Rich Protein"/>
    <property type="match status" value="3"/>
</dbReference>
<dbReference type="Pfam" id="PF06297">
    <property type="entry name" value="PET"/>
    <property type="match status" value="1"/>
</dbReference>
<gene>
    <name evidence="9" type="primary">Cni-prkl-1</name>
    <name evidence="9" type="synonym">Cnig_chr_IV.g13686</name>
    <name evidence="9" type="ORF">B9Z55_013686</name>
</gene>
<dbReference type="Pfam" id="PF00412">
    <property type="entry name" value="LIM"/>
    <property type="match status" value="2"/>
</dbReference>
<dbReference type="SUPFAM" id="SSF57716">
    <property type="entry name" value="Glucocorticoid receptor-like (DNA-binding domain)"/>
    <property type="match status" value="2"/>
</dbReference>
<dbReference type="Proteomes" id="UP000230233">
    <property type="component" value="Chromosome IV"/>
</dbReference>
<sequence>MSDRIRRRRLDPSEQQFAPQFISSRRAQGGLSPASRIRIAADAHRHSTSDDDSGCALDEYAWVPSGLKPNMVHAYFACLPENKVPFIGSAGEKWRQRQSRYQLPPQDSDVRYCEDLNAEEADTLRMFERTRKTECLGSGVVQYAPFDTKCEKCPKRIDEGEISVMATRTQKRYHPACFRCQTCDVLLVDLIYFAHENQIFCGRHHAEQIKPRCAKCDEVIFGDECLEAEGRSWHFHHFQCAQCNDVLADQKYMQRANKPVCLKCFHSSSSTISCTTCRLSFSSDTPHMSQGDLHWHASAECFCCCVCSKNLLGVKYSRVGESLFCGYQTCGGEDEELLDEDRLGSPHRKLSQKSTRVVRIPASPRVAPRLPHIVQQNQSFGNTTMPIQKPSMVVQGQRPKPPQRAPPPPPSENIYETVLPCSSNNSPIFDKKYSHDMVTSPTRRNYYSKTPNQLSTGYPEVDGYSTSSSSDSDDEQLYISNIMAAASLSRVPPKASSRKSKKNEPMMMSGGGVRMAKKKKSSRCTVS</sequence>
<feature type="domain" description="LIM zinc-binding" evidence="7">
    <location>
        <begin position="211"/>
        <end position="271"/>
    </location>
</feature>
<dbReference type="PROSITE" id="PS00478">
    <property type="entry name" value="LIM_DOMAIN_1"/>
    <property type="match status" value="1"/>
</dbReference>
<dbReference type="STRING" id="1611254.A0A2G5U2T4"/>
<feature type="region of interest" description="Disordered" evidence="6">
    <location>
        <begin position="441"/>
        <end position="527"/>
    </location>
</feature>
<dbReference type="GO" id="GO:0008270">
    <property type="term" value="F:zinc ion binding"/>
    <property type="evidence" value="ECO:0007669"/>
    <property type="project" value="InterPro"/>
</dbReference>
<evidence type="ECO:0000256" key="4">
    <source>
        <dbReference type="ARBA" id="ARBA00023038"/>
    </source>
</evidence>
<evidence type="ECO:0000313" key="10">
    <source>
        <dbReference type="Proteomes" id="UP000230233"/>
    </source>
</evidence>
<evidence type="ECO:0000256" key="5">
    <source>
        <dbReference type="PROSITE-ProRule" id="PRU00125"/>
    </source>
</evidence>
<proteinExistence type="predicted"/>
<evidence type="ECO:0000259" key="8">
    <source>
        <dbReference type="PROSITE" id="PS51303"/>
    </source>
</evidence>
<dbReference type="OrthoDB" id="10069167at2759"/>
<feature type="compositionally biased region" description="Basic residues" evidence="6">
    <location>
        <begin position="515"/>
        <end position="527"/>
    </location>
</feature>
<name>A0A2G5U2T4_9PELO</name>
<dbReference type="PROSITE" id="PS51303">
    <property type="entry name" value="PET"/>
    <property type="match status" value="1"/>
</dbReference>
<feature type="domain" description="LIM zinc-binding" evidence="7">
    <location>
        <begin position="148"/>
        <end position="210"/>
    </location>
</feature>
<keyword evidence="2" id="KW-0677">Repeat</keyword>
<evidence type="ECO:0000256" key="6">
    <source>
        <dbReference type="SAM" id="MobiDB-lite"/>
    </source>
</evidence>
<dbReference type="InterPro" id="IPR033723">
    <property type="entry name" value="PET_prickle"/>
</dbReference>
<keyword evidence="4 5" id="KW-0440">LIM domain</keyword>
<dbReference type="InterPro" id="IPR047120">
    <property type="entry name" value="Pk/Esn/Tes"/>
</dbReference>